<dbReference type="InterPro" id="IPR028618">
    <property type="entry name" value="DEAD_helicase_DeaD"/>
</dbReference>
<dbReference type="GO" id="GO:0016787">
    <property type="term" value="F:hydrolase activity"/>
    <property type="evidence" value="ECO:0007669"/>
    <property type="project" value="UniProtKB-KW"/>
</dbReference>
<organism evidence="16 17">
    <name type="scientific">Pseudomaricurvus hydrocarbonicus</name>
    <dbReference type="NCBI Taxonomy" id="1470433"/>
    <lineage>
        <taxon>Bacteria</taxon>
        <taxon>Pseudomonadati</taxon>
        <taxon>Pseudomonadota</taxon>
        <taxon>Gammaproteobacteria</taxon>
        <taxon>Cellvibrionales</taxon>
        <taxon>Cellvibrionaceae</taxon>
        <taxon>Pseudomaricurvus</taxon>
    </lineage>
</organism>
<dbReference type="SMART" id="SM00490">
    <property type="entry name" value="HELICc"/>
    <property type="match status" value="1"/>
</dbReference>
<evidence type="ECO:0000256" key="8">
    <source>
        <dbReference type="ARBA" id="ARBA00023016"/>
    </source>
</evidence>
<dbReference type="CDD" id="cd00268">
    <property type="entry name" value="DEADc"/>
    <property type="match status" value="1"/>
</dbReference>
<evidence type="ECO:0000259" key="13">
    <source>
        <dbReference type="PROSITE" id="PS51192"/>
    </source>
</evidence>
<evidence type="ECO:0000259" key="14">
    <source>
        <dbReference type="PROSITE" id="PS51194"/>
    </source>
</evidence>
<dbReference type="PANTHER" id="PTHR47963">
    <property type="entry name" value="DEAD-BOX ATP-DEPENDENT RNA HELICASE 47, MITOCHONDRIAL"/>
    <property type="match status" value="1"/>
</dbReference>
<dbReference type="InterPro" id="IPR014014">
    <property type="entry name" value="RNA_helicase_DEAD_Q_motif"/>
</dbReference>
<gene>
    <name evidence="10" type="primary">deaD</name>
    <name evidence="10" type="synonym">csdA</name>
    <name evidence="16" type="ORF">G8770_12070</name>
</gene>
<comment type="function">
    <text evidence="10">DEAD-box RNA helicase involved in various cellular processes at low temperature, including ribosome biogenesis, mRNA degradation and translation initiation.</text>
</comment>
<dbReference type="GO" id="GO:0006401">
    <property type="term" value="P:RNA catabolic process"/>
    <property type="evidence" value="ECO:0007669"/>
    <property type="project" value="UniProtKB-UniRule"/>
</dbReference>
<protein>
    <recommendedName>
        <fullName evidence="10">ATP-dependent RNA helicase DeaD</fullName>
        <ecNumber evidence="10">3.6.4.13</ecNumber>
    </recommendedName>
    <alternativeName>
        <fullName evidence="10">Cold-shock DEAD box protein A</fullName>
    </alternativeName>
</protein>
<dbReference type="GO" id="GO:0033592">
    <property type="term" value="F:RNA strand annealing activity"/>
    <property type="evidence" value="ECO:0007669"/>
    <property type="project" value="TreeGrafter"/>
</dbReference>
<feature type="region of interest" description="Disordered" evidence="12">
    <location>
        <begin position="440"/>
        <end position="469"/>
    </location>
</feature>
<evidence type="ECO:0000256" key="11">
    <source>
        <dbReference type="PROSITE-ProRule" id="PRU00552"/>
    </source>
</evidence>
<evidence type="ECO:0000256" key="9">
    <source>
        <dbReference type="ARBA" id="ARBA00047984"/>
    </source>
</evidence>
<evidence type="ECO:0000256" key="3">
    <source>
        <dbReference type="ARBA" id="ARBA00022741"/>
    </source>
</evidence>
<dbReference type="GO" id="GO:0070417">
    <property type="term" value="P:cellular response to cold"/>
    <property type="evidence" value="ECO:0007669"/>
    <property type="project" value="InterPro"/>
</dbReference>
<keyword evidence="6 10" id="KW-0067">ATP-binding</keyword>
<feature type="domain" description="Helicase C-terminal" evidence="14">
    <location>
        <begin position="232"/>
        <end position="379"/>
    </location>
</feature>
<dbReference type="Pfam" id="PF03880">
    <property type="entry name" value="DbpA"/>
    <property type="match status" value="1"/>
</dbReference>
<dbReference type="InterPro" id="IPR011545">
    <property type="entry name" value="DEAD/DEAH_box_helicase_dom"/>
</dbReference>
<dbReference type="InterPro" id="IPR057325">
    <property type="entry name" value="DeaD_dimer"/>
</dbReference>
<comment type="subcellular location">
    <subcellularLocation>
        <location evidence="1 10">Cytoplasm</location>
    </subcellularLocation>
</comment>
<dbReference type="InterPro" id="IPR034415">
    <property type="entry name" value="CsdA_RRM"/>
</dbReference>
<evidence type="ECO:0000259" key="15">
    <source>
        <dbReference type="PROSITE" id="PS51195"/>
    </source>
</evidence>
<dbReference type="EMBL" id="JAAONZ010000008">
    <property type="protein sequence ID" value="NHO66281.1"/>
    <property type="molecule type" value="Genomic_DNA"/>
</dbReference>
<evidence type="ECO:0000256" key="5">
    <source>
        <dbReference type="ARBA" id="ARBA00022806"/>
    </source>
</evidence>
<evidence type="ECO:0000256" key="10">
    <source>
        <dbReference type="HAMAP-Rule" id="MF_00964"/>
    </source>
</evidence>
<keyword evidence="4 10" id="KW-0378">Hydrolase</keyword>
<dbReference type="FunFam" id="3.30.70.330:FF:000068">
    <property type="entry name" value="ATP-dependent RNA helicase DeaD"/>
    <property type="match status" value="1"/>
</dbReference>
<dbReference type="PROSITE" id="PS51194">
    <property type="entry name" value="HELICASE_CTER"/>
    <property type="match status" value="1"/>
</dbReference>
<dbReference type="InterPro" id="IPR012677">
    <property type="entry name" value="Nucleotide-bd_a/b_plait_sf"/>
</dbReference>
<dbReference type="SUPFAM" id="SSF52540">
    <property type="entry name" value="P-loop containing nucleoside triphosphate hydrolases"/>
    <property type="match status" value="1"/>
</dbReference>
<dbReference type="InterPro" id="IPR014001">
    <property type="entry name" value="Helicase_ATP-bd"/>
</dbReference>
<dbReference type="SMART" id="SM00487">
    <property type="entry name" value="DEXDc"/>
    <property type="match status" value="1"/>
</dbReference>
<comment type="catalytic activity">
    <reaction evidence="9 10">
        <text>ATP + H2O = ADP + phosphate + H(+)</text>
        <dbReference type="Rhea" id="RHEA:13065"/>
        <dbReference type="ChEBI" id="CHEBI:15377"/>
        <dbReference type="ChEBI" id="CHEBI:15378"/>
        <dbReference type="ChEBI" id="CHEBI:30616"/>
        <dbReference type="ChEBI" id="CHEBI:43474"/>
        <dbReference type="ChEBI" id="CHEBI:456216"/>
        <dbReference type="EC" id="3.6.4.13"/>
    </reaction>
</comment>
<dbReference type="EC" id="3.6.4.13" evidence="10"/>
<evidence type="ECO:0000256" key="1">
    <source>
        <dbReference type="ARBA" id="ARBA00004496"/>
    </source>
</evidence>
<dbReference type="GO" id="GO:0000027">
    <property type="term" value="P:ribosomal large subunit assembly"/>
    <property type="evidence" value="ECO:0007669"/>
    <property type="project" value="UniProtKB-UniRule"/>
</dbReference>
<dbReference type="GO" id="GO:0003724">
    <property type="term" value="F:RNA helicase activity"/>
    <property type="evidence" value="ECO:0007669"/>
    <property type="project" value="UniProtKB-UniRule"/>
</dbReference>
<keyword evidence="5 10" id="KW-0347">Helicase</keyword>
<evidence type="ECO:0000313" key="17">
    <source>
        <dbReference type="Proteomes" id="UP000787472"/>
    </source>
</evidence>
<accession>A0A9E5JXA9</accession>
<feature type="compositionally biased region" description="Basic residues" evidence="12">
    <location>
        <begin position="577"/>
        <end position="587"/>
    </location>
</feature>
<evidence type="ECO:0000256" key="4">
    <source>
        <dbReference type="ARBA" id="ARBA00022801"/>
    </source>
</evidence>
<keyword evidence="7 10" id="KW-0694">RNA-binding</keyword>
<keyword evidence="8 10" id="KW-0346">Stress response</keyword>
<dbReference type="AlphaFoldDB" id="A0A9E5JXA9"/>
<dbReference type="Pfam" id="PF00271">
    <property type="entry name" value="Helicase_C"/>
    <property type="match status" value="1"/>
</dbReference>
<dbReference type="CDD" id="cd18787">
    <property type="entry name" value="SF2_C_DEAD"/>
    <property type="match status" value="1"/>
</dbReference>
<comment type="caution">
    <text evidence="16">The sequence shown here is derived from an EMBL/GenBank/DDBJ whole genome shotgun (WGS) entry which is preliminary data.</text>
</comment>
<dbReference type="FunFam" id="3.40.50.300:FF:000108">
    <property type="entry name" value="ATP-dependent RNA helicase RhlE"/>
    <property type="match status" value="1"/>
</dbReference>
<dbReference type="PROSITE" id="PS51192">
    <property type="entry name" value="HELICASE_ATP_BIND_1"/>
    <property type="match status" value="1"/>
</dbReference>
<feature type="domain" description="Helicase ATP-binding" evidence="13">
    <location>
        <begin position="37"/>
        <end position="208"/>
    </location>
</feature>
<dbReference type="Proteomes" id="UP000787472">
    <property type="component" value="Unassembled WGS sequence"/>
</dbReference>
<feature type="compositionally biased region" description="Basic residues" evidence="12">
    <location>
        <begin position="559"/>
        <end position="569"/>
    </location>
</feature>
<dbReference type="InterPro" id="IPR000629">
    <property type="entry name" value="RNA-helicase_DEAD-box_CS"/>
</dbReference>
<evidence type="ECO:0000256" key="12">
    <source>
        <dbReference type="SAM" id="MobiDB-lite"/>
    </source>
</evidence>
<dbReference type="CDD" id="cd12499">
    <property type="entry name" value="RRM_EcCsdA_like"/>
    <property type="match status" value="1"/>
</dbReference>
<dbReference type="GO" id="GO:0005524">
    <property type="term" value="F:ATP binding"/>
    <property type="evidence" value="ECO:0007669"/>
    <property type="project" value="UniProtKB-UniRule"/>
</dbReference>
<evidence type="ECO:0000256" key="7">
    <source>
        <dbReference type="ARBA" id="ARBA00022884"/>
    </source>
</evidence>
<feature type="domain" description="DEAD-box RNA helicase Q" evidence="15">
    <location>
        <begin position="6"/>
        <end position="34"/>
    </location>
</feature>
<keyword evidence="17" id="KW-1185">Reference proteome</keyword>
<dbReference type="GO" id="GO:0005840">
    <property type="term" value="C:ribosome"/>
    <property type="evidence" value="ECO:0007669"/>
    <property type="project" value="TreeGrafter"/>
</dbReference>
<keyword evidence="3 10" id="KW-0547">Nucleotide-binding</keyword>
<dbReference type="Pfam" id="PF25399">
    <property type="entry name" value="DeaD_dimer"/>
    <property type="match status" value="1"/>
</dbReference>
<reference evidence="16" key="1">
    <citation type="submission" date="2020-03" db="EMBL/GenBank/DDBJ databases">
        <authorList>
            <person name="Guo F."/>
        </authorList>
    </citation>
    <scope>NUCLEOTIDE SEQUENCE</scope>
    <source>
        <strain evidence="16">JCM 30134</strain>
    </source>
</reference>
<evidence type="ECO:0000256" key="2">
    <source>
        <dbReference type="ARBA" id="ARBA00022490"/>
    </source>
</evidence>
<keyword evidence="2 10" id="KW-0963">Cytoplasm</keyword>
<evidence type="ECO:0000313" key="16">
    <source>
        <dbReference type="EMBL" id="NHO66281.1"/>
    </source>
</evidence>
<name>A0A9E5JXA9_9GAMM</name>
<evidence type="ECO:0000256" key="6">
    <source>
        <dbReference type="ARBA" id="ARBA00022840"/>
    </source>
</evidence>
<comment type="similarity">
    <text evidence="10">Belongs to the DEAD box helicase family. DeaD/CsdA subfamily.</text>
</comment>
<feature type="region of interest" description="Disordered" evidence="12">
    <location>
        <begin position="548"/>
        <end position="587"/>
    </location>
</feature>
<dbReference type="InterPro" id="IPR027417">
    <property type="entry name" value="P-loop_NTPase"/>
</dbReference>
<dbReference type="Gene3D" id="3.30.70.330">
    <property type="match status" value="1"/>
</dbReference>
<dbReference type="InterPro" id="IPR001650">
    <property type="entry name" value="Helicase_C-like"/>
</dbReference>
<dbReference type="PANTHER" id="PTHR47963:SF8">
    <property type="entry name" value="ATP-DEPENDENT RNA HELICASE DEAD"/>
    <property type="match status" value="1"/>
</dbReference>
<dbReference type="PROSITE" id="PS51195">
    <property type="entry name" value="Q_MOTIF"/>
    <property type="match status" value="1"/>
</dbReference>
<dbReference type="InterPro" id="IPR050547">
    <property type="entry name" value="DEAD_box_RNA_helicases"/>
</dbReference>
<dbReference type="Pfam" id="PF00270">
    <property type="entry name" value="DEAD"/>
    <property type="match status" value="1"/>
</dbReference>
<dbReference type="HAMAP" id="MF_00964">
    <property type="entry name" value="DEAD_helicase_DeaD"/>
    <property type="match status" value="1"/>
</dbReference>
<proteinExistence type="inferred from homology"/>
<dbReference type="Gene3D" id="3.40.50.300">
    <property type="entry name" value="P-loop containing nucleotide triphosphate hydrolases"/>
    <property type="match status" value="2"/>
</dbReference>
<feature type="short sequence motif" description="Q motif" evidence="11">
    <location>
        <begin position="6"/>
        <end position="34"/>
    </location>
</feature>
<dbReference type="PROSITE" id="PS00039">
    <property type="entry name" value="DEAD_ATP_HELICASE"/>
    <property type="match status" value="1"/>
</dbReference>
<sequence length="587" mass="65592">MSNDSIRFADLGLAEPVLKAVEAVGYETPSPIQAQAIPHILEGKDILGMAQTGTGKTAAFALPLLTRIDPRSNNTQVLVLAPTRELAIQVAEAFQSYAAQMKGFHVLPIYGGSDYRGQIRGLQRGAQVVVGTPGRVMDHLRRGTLKLDNLQSVVLDEADEMLRMGFIDDVTWILDQTPAKRQVALFSATMPREIRKVADTYLSNPEIIKIEAQTQTVEKIEQLYWLVRGVNKLDALTRILEVEEFDAIIMFVRTKNATAELAEKLEARGYSAAALNGDMSQQLRERAIERLKNGKLDIIIATDVAARGIDVSRVSHVINYDIPYDAEAYVHRIGRTGRAGRTGKAILFVAPREKRMLSTIERTTKSVIAELQLPSKAQVADKRITQFKQQISAAVEEQDLSFFREVIMNYSEETQAEPLDIAAALAYLAQLEKPLLQPKDIVEDKPVRRERDDRGERGERPDRKRRERANDADLETFRLEVGHNFHVKPGDIVGAIANEADIDSNYIGHIKIRESHTYVDLPKGMPNELLQSLKKVRVRGQQINLSRFEGVVEEDTSRGHSKRPFKKGPPRGGQKPGGHRGSRPPRD</sequence>
<dbReference type="RefSeq" id="WP_167186816.1">
    <property type="nucleotide sequence ID" value="NZ_JAAONZ010000008.1"/>
</dbReference>
<dbReference type="InterPro" id="IPR005580">
    <property type="entry name" value="DbpA/CsdA_RNA-bd_dom"/>
</dbReference>
<dbReference type="GO" id="GO:0005829">
    <property type="term" value="C:cytosol"/>
    <property type="evidence" value="ECO:0007669"/>
    <property type="project" value="TreeGrafter"/>
</dbReference>
<dbReference type="InterPro" id="IPR044742">
    <property type="entry name" value="DEAD/DEAH_RhlB"/>
</dbReference>